<feature type="transmembrane region" description="Helical" evidence="1">
    <location>
        <begin position="129"/>
        <end position="149"/>
    </location>
</feature>
<evidence type="ECO:0000313" key="3">
    <source>
        <dbReference type="Proteomes" id="UP000594205"/>
    </source>
</evidence>
<dbReference type="KEGG" id="sfeu:IM697_03475"/>
<gene>
    <name evidence="2" type="ORF">IM697_03475</name>
</gene>
<organism evidence="2 3">
    <name type="scientific">Streptomyces ferrugineus</name>
    <dbReference type="NCBI Taxonomy" id="1413221"/>
    <lineage>
        <taxon>Bacteria</taxon>
        <taxon>Bacillati</taxon>
        <taxon>Actinomycetota</taxon>
        <taxon>Actinomycetes</taxon>
        <taxon>Kitasatosporales</taxon>
        <taxon>Streptomycetaceae</taxon>
        <taxon>Streptomyces</taxon>
    </lineage>
</organism>
<keyword evidence="1" id="KW-1133">Transmembrane helix</keyword>
<dbReference type="RefSeq" id="WP_194044561.1">
    <property type="nucleotide sequence ID" value="NZ_CP063373.1"/>
</dbReference>
<keyword evidence="3" id="KW-1185">Reference proteome</keyword>
<reference evidence="2 3" key="1">
    <citation type="submission" date="2020-10" db="EMBL/GenBank/DDBJ databases">
        <title>Streptomyces ferrugineus complate genome analysis.</title>
        <authorList>
            <person name="Anwar N."/>
        </authorList>
    </citation>
    <scope>NUCLEOTIDE SEQUENCE [LARGE SCALE GENOMIC DNA]</scope>
    <source>
        <strain evidence="2 3">CCTCC AA2014009</strain>
    </source>
</reference>
<evidence type="ECO:0000313" key="2">
    <source>
        <dbReference type="EMBL" id="QOV37509.1"/>
    </source>
</evidence>
<keyword evidence="1" id="KW-0812">Transmembrane</keyword>
<feature type="transmembrane region" description="Helical" evidence="1">
    <location>
        <begin position="91"/>
        <end position="117"/>
    </location>
</feature>
<keyword evidence="1" id="KW-0472">Membrane</keyword>
<name>A0A7M2SND3_9ACTN</name>
<evidence type="ECO:0000256" key="1">
    <source>
        <dbReference type="SAM" id="Phobius"/>
    </source>
</evidence>
<protein>
    <submittedName>
        <fullName evidence="2">Uncharacterized protein</fullName>
    </submittedName>
</protein>
<dbReference type="EMBL" id="CP063373">
    <property type="protein sequence ID" value="QOV37509.1"/>
    <property type="molecule type" value="Genomic_DNA"/>
</dbReference>
<feature type="transmembrane region" description="Helical" evidence="1">
    <location>
        <begin position="52"/>
        <end position="69"/>
    </location>
</feature>
<dbReference type="Proteomes" id="UP000594205">
    <property type="component" value="Chromosome"/>
</dbReference>
<feature type="transmembrane region" description="Helical" evidence="1">
    <location>
        <begin position="155"/>
        <end position="177"/>
    </location>
</feature>
<accession>A0A7M2SND3</accession>
<dbReference type="AlphaFoldDB" id="A0A7M2SND3"/>
<sequence length="194" mass="20237">MAGVALGVLAALLGTVEVPVINSLHLVLAAGWTWAALAFCVGFACRSRVRSAVVAPAALAVGVVAYYVTKLVQGEYREWVNLDDPSQGTHIYWAGFLSKTLFWGVAAVVLGLLLGLAGNLGRSAGLRGLGFRVLIPLIAIAETSMRLNAEASSQGAVASTTWSVTRLVAVAAIVVLAGQEVRARSNRALRPTGR</sequence>
<proteinExistence type="predicted"/>
<feature type="transmembrane region" description="Helical" evidence="1">
    <location>
        <begin position="27"/>
        <end position="45"/>
    </location>
</feature>